<comment type="caution">
    <text evidence="2">The sequence shown here is derived from an EMBL/GenBank/DDBJ whole genome shotgun (WGS) entry which is preliminary data.</text>
</comment>
<sequence length="285" mass="31338">MIASSNYFPSTETSSIAQACAITFLGNASNNLQQDAFFFLDNWYQEDLGMMAVTPVALPFNLAVSDGVASSNHSQHCSKAVVKAIRRLWNDQKSITSDNIHQLINQTKHSSKRHGASATLAMVIGELNDDGTIRATIMHVGDSRVYQLSKGASQWQCLTRDHNLLNELIDQKAQEQGRQAKFADYNREGMAGSLYSITECFVLTADDSYLSSEAPEGSSCTVNINSGDCILVCTDGIHDLVPSRHWQLVSAETDLQAWLNTLKDQVYNSEGNAYDNGTAILVRFD</sequence>
<dbReference type="SUPFAM" id="SSF81606">
    <property type="entry name" value="PP2C-like"/>
    <property type="match status" value="1"/>
</dbReference>
<reference evidence="2 3" key="1">
    <citation type="submission" date="2017-11" db="EMBL/GenBank/DDBJ databases">
        <title>Whole genome sequencing of Psychrobacter pocilloporae S6-60T(=JCM 31058T=LMG 29157T).</title>
        <authorList>
            <person name="Das S.K."/>
        </authorList>
    </citation>
    <scope>NUCLEOTIDE SEQUENCE [LARGE SCALE GENOMIC DNA]</scope>
    <source>
        <strain evidence="2 3">S6-60</strain>
    </source>
</reference>
<dbReference type="PROSITE" id="PS51746">
    <property type="entry name" value="PPM_2"/>
    <property type="match status" value="1"/>
</dbReference>
<proteinExistence type="predicted"/>
<dbReference type="RefSeq" id="WP_284719454.1">
    <property type="nucleotide sequence ID" value="NZ_PGFT01000001.1"/>
</dbReference>
<dbReference type="SMART" id="SM00332">
    <property type="entry name" value="PP2Cc"/>
    <property type="match status" value="1"/>
</dbReference>
<protein>
    <submittedName>
        <fullName evidence="2">Protein phosphatase</fullName>
    </submittedName>
</protein>
<dbReference type="InterPro" id="IPR001932">
    <property type="entry name" value="PPM-type_phosphatase-like_dom"/>
</dbReference>
<gene>
    <name evidence="2" type="ORF">CUR83_08480</name>
</gene>
<dbReference type="InterPro" id="IPR036457">
    <property type="entry name" value="PPM-type-like_dom_sf"/>
</dbReference>
<evidence type="ECO:0000313" key="2">
    <source>
        <dbReference type="EMBL" id="MDH4905088.1"/>
    </source>
</evidence>
<dbReference type="Pfam" id="PF13672">
    <property type="entry name" value="PP2C_2"/>
    <property type="match status" value="1"/>
</dbReference>
<keyword evidence="3" id="KW-1185">Reference proteome</keyword>
<feature type="domain" description="PPM-type phosphatase" evidence="1">
    <location>
        <begin position="13"/>
        <end position="284"/>
    </location>
</feature>
<evidence type="ECO:0000313" key="3">
    <source>
        <dbReference type="Proteomes" id="UP001243298"/>
    </source>
</evidence>
<evidence type="ECO:0000259" key="1">
    <source>
        <dbReference type="PROSITE" id="PS51746"/>
    </source>
</evidence>
<accession>A0ABT6ITE3</accession>
<dbReference type="EMBL" id="PGFT01000001">
    <property type="protein sequence ID" value="MDH4905088.1"/>
    <property type="molecule type" value="Genomic_DNA"/>
</dbReference>
<dbReference type="Gene3D" id="3.60.40.10">
    <property type="entry name" value="PPM-type phosphatase domain"/>
    <property type="match status" value="1"/>
</dbReference>
<name>A0ABT6ITE3_9GAMM</name>
<dbReference type="Proteomes" id="UP001243298">
    <property type="component" value="Unassembled WGS sequence"/>
</dbReference>
<organism evidence="2 3">
    <name type="scientific">Psychrobacter pocilloporae</name>
    <dbReference type="NCBI Taxonomy" id="1775882"/>
    <lineage>
        <taxon>Bacteria</taxon>
        <taxon>Pseudomonadati</taxon>
        <taxon>Pseudomonadota</taxon>
        <taxon>Gammaproteobacteria</taxon>
        <taxon>Moraxellales</taxon>
        <taxon>Moraxellaceae</taxon>
        <taxon>Psychrobacter</taxon>
    </lineage>
</organism>